<dbReference type="SUPFAM" id="SSF55550">
    <property type="entry name" value="SH2 domain"/>
    <property type="match status" value="1"/>
</dbReference>
<feature type="compositionally biased region" description="Low complexity" evidence="3">
    <location>
        <begin position="114"/>
        <end position="128"/>
    </location>
</feature>
<dbReference type="InterPro" id="IPR051751">
    <property type="entry name" value="Immunoreceptor_sig_adapters"/>
</dbReference>
<dbReference type="InterPro" id="IPR000980">
    <property type="entry name" value="SH2"/>
</dbReference>
<feature type="region of interest" description="Disordered" evidence="3">
    <location>
        <begin position="97"/>
        <end position="131"/>
    </location>
</feature>
<dbReference type="InterPro" id="IPR036860">
    <property type="entry name" value="SH2_dom_sf"/>
</dbReference>
<dbReference type="Pfam" id="PF00017">
    <property type="entry name" value="SH2"/>
    <property type="match status" value="1"/>
</dbReference>
<feature type="domain" description="SH2" evidence="4">
    <location>
        <begin position="141"/>
        <end position="249"/>
    </location>
</feature>
<dbReference type="GeneID" id="110072226"/>
<evidence type="ECO:0000313" key="5">
    <source>
        <dbReference type="Proteomes" id="UP001652642"/>
    </source>
</evidence>
<dbReference type="Proteomes" id="UP001652642">
    <property type="component" value="Chromosome 8"/>
</dbReference>
<evidence type="ECO:0000256" key="2">
    <source>
        <dbReference type="PROSITE-ProRule" id="PRU00191"/>
    </source>
</evidence>
<evidence type="ECO:0000256" key="1">
    <source>
        <dbReference type="ARBA" id="ARBA00022999"/>
    </source>
</evidence>
<evidence type="ECO:0000256" key="3">
    <source>
        <dbReference type="SAM" id="MobiDB-lite"/>
    </source>
</evidence>
<sequence length="251" mass="27696">MFQLKCGADEDNQEEPFNFQALERALKKGLAKVSQPPPLPLAARRVSLPVIPASGSQAKAPISRDPFLALKDDKAAKIPPSTKEESHGEPIYLECEPSTVPASAPSRGLPCSPPASSLKPPKSKILPPGAQLDSDMENKPWYAGSCDRHTAEATLLQFNKDSAYLVRRSSRHGWNQPFTLAVFYKNHVYNIPIRYLEGTSQYMLGKDGKTHEELFNSIPSIIQNYTERPLVLIDGNTSAKEQTCLLFPVKP</sequence>
<organism evidence="5 6">
    <name type="scientific">Pogona vitticeps</name>
    <name type="common">central bearded dragon</name>
    <dbReference type="NCBI Taxonomy" id="103695"/>
    <lineage>
        <taxon>Eukaryota</taxon>
        <taxon>Metazoa</taxon>
        <taxon>Chordata</taxon>
        <taxon>Craniata</taxon>
        <taxon>Vertebrata</taxon>
        <taxon>Euteleostomi</taxon>
        <taxon>Lepidosauria</taxon>
        <taxon>Squamata</taxon>
        <taxon>Bifurcata</taxon>
        <taxon>Unidentata</taxon>
        <taxon>Episquamata</taxon>
        <taxon>Toxicofera</taxon>
        <taxon>Iguania</taxon>
        <taxon>Acrodonta</taxon>
        <taxon>Agamidae</taxon>
        <taxon>Amphibolurinae</taxon>
        <taxon>Pogona</taxon>
    </lineage>
</organism>
<dbReference type="RefSeq" id="XP_072835251.1">
    <property type="nucleotide sequence ID" value="XM_072979150.1"/>
</dbReference>
<reference evidence="6" key="1">
    <citation type="submission" date="2025-08" db="UniProtKB">
        <authorList>
            <consortium name="RefSeq"/>
        </authorList>
    </citation>
    <scope>IDENTIFICATION</scope>
</reference>
<evidence type="ECO:0000259" key="4">
    <source>
        <dbReference type="PROSITE" id="PS50001"/>
    </source>
</evidence>
<keyword evidence="1 2" id="KW-0727">SH2 domain</keyword>
<protein>
    <submittedName>
        <fullName evidence="6">SH2 domain-containing protein 6-like isoform X1</fullName>
    </submittedName>
</protein>
<dbReference type="PROSITE" id="PS50001">
    <property type="entry name" value="SH2"/>
    <property type="match status" value="1"/>
</dbReference>
<dbReference type="SMART" id="SM00252">
    <property type="entry name" value="SH2"/>
    <property type="match status" value="1"/>
</dbReference>
<evidence type="ECO:0000313" key="6">
    <source>
        <dbReference type="RefSeq" id="XP_072835251.1"/>
    </source>
</evidence>
<accession>A0ABM5EQ27</accession>
<keyword evidence="5" id="KW-1185">Reference proteome</keyword>
<dbReference type="Gene3D" id="3.30.505.10">
    <property type="entry name" value="SH2 domain"/>
    <property type="match status" value="1"/>
</dbReference>
<proteinExistence type="predicted"/>
<dbReference type="PANTHER" id="PTHR14098">
    <property type="entry name" value="SH2 DOMAIN CONTAINING PROTEIN"/>
    <property type="match status" value="1"/>
</dbReference>
<gene>
    <name evidence="6" type="primary">LOC110072226</name>
</gene>
<dbReference type="PANTHER" id="PTHR14098:SF16">
    <property type="entry name" value="SH2 DOMAIN-CONTAINING PROTEIN 6"/>
    <property type="match status" value="1"/>
</dbReference>
<name>A0ABM5EQ27_9SAUR</name>